<dbReference type="InterPro" id="IPR012337">
    <property type="entry name" value="RNaseH-like_sf"/>
</dbReference>
<comment type="caution">
    <text evidence="1">The sequence shown here is derived from an EMBL/GenBank/DDBJ whole genome shotgun (WGS) entry which is preliminary data.</text>
</comment>
<keyword evidence="2" id="KW-1185">Reference proteome</keyword>
<dbReference type="SUPFAM" id="SSF53098">
    <property type="entry name" value="Ribonuclease H-like"/>
    <property type="match status" value="1"/>
</dbReference>
<dbReference type="Proteomes" id="UP001160148">
    <property type="component" value="Unassembled WGS sequence"/>
</dbReference>
<evidence type="ECO:0000313" key="1">
    <source>
        <dbReference type="EMBL" id="CAI6353306.1"/>
    </source>
</evidence>
<organism evidence="1 2">
    <name type="scientific">Macrosiphum euphorbiae</name>
    <name type="common">potato aphid</name>
    <dbReference type="NCBI Taxonomy" id="13131"/>
    <lineage>
        <taxon>Eukaryota</taxon>
        <taxon>Metazoa</taxon>
        <taxon>Ecdysozoa</taxon>
        <taxon>Arthropoda</taxon>
        <taxon>Hexapoda</taxon>
        <taxon>Insecta</taxon>
        <taxon>Pterygota</taxon>
        <taxon>Neoptera</taxon>
        <taxon>Paraneoptera</taxon>
        <taxon>Hemiptera</taxon>
        <taxon>Sternorrhyncha</taxon>
        <taxon>Aphidomorpha</taxon>
        <taxon>Aphidoidea</taxon>
        <taxon>Aphididae</taxon>
        <taxon>Macrosiphini</taxon>
        <taxon>Macrosiphum</taxon>
    </lineage>
</organism>
<accession>A0AAV0WCG1</accession>
<dbReference type="GO" id="GO:0003676">
    <property type="term" value="F:nucleic acid binding"/>
    <property type="evidence" value="ECO:0007669"/>
    <property type="project" value="InterPro"/>
</dbReference>
<name>A0AAV0WCG1_9HEMI</name>
<proteinExistence type="predicted"/>
<dbReference type="AlphaFoldDB" id="A0AAV0WCG1"/>
<reference evidence="1 2" key="1">
    <citation type="submission" date="2023-01" db="EMBL/GenBank/DDBJ databases">
        <authorList>
            <person name="Whitehead M."/>
        </authorList>
    </citation>
    <scope>NUCLEOTIDE SEQUENCE [LARGE SCALE GENOMIC DNA]</scope>
</reference>
<protein>
    <recommendedName>
        <fullName evidence="3">Integrase catalytic domain-containing protein</fullName>
    </recommendedName>
</protein>
<sequence length="80" mass="9397">MGYDSYQDHPTKYLYLRPLTSKQATEVAHELLKFFLEQGARQILWSDNGLEFTAKIIEELAELWPECKKVHGRPRCARVM</sequence>
<evidence type="ECO:0000313" key="2">
    <source>
        <dbReference type="Proteomes" id="UP001160148"/>
    </source>
</evidence>
<dbReference type="EMBL" id="CARXXK010000002">
    <property type="protein sequence ID" value="CAI6353306.1"/>
    <property type="molecule type" value="Genomic_DNA"/>
</dbReference>
<gene>
    <name evidence="1" type="ORF">MEUPH1_LOCUS9442</name>
</gene>
<dbReference type="Gene3D" id="3.30.420.10">
    <property type="entry name" value="Ribonuclease H-like superfamily/Ribonuclease H"/>
    <property type="match status" value="1"/>
</dbReference>
<dbReference type="InterPro" id="IPR036397">
    <property type="entry name" value="RNaseH_sf"/>
</dbReference>
<evidence type="ECO:0008006" key="3">
    <source>
        <dbReference type="Google" id="ProtNLM"/>
    </source>
</evidence>